<dbReference type="Pfam" id="PF13365">
    <property type="entry name" value="Trypsin_2"/>
    <property type="match status" value="1"/>
</dbReference>
<comment type="caution">
    <text evidence="7">The sequence shown here is derived from an EMBL/GenBank/DDBJ whole genome shotgun (WGS) entry which is preliminary data.</text>
</comment>
<evidence type="ECO:0000256" key="4">
    <source>
        <dbReference type="ARBA" id="ARBA00022825"/>
    </source>
</evidence>
<proteinExistence type="inferred from homology"/>
<evidence type="ECO:0000256" key="5">
    <source>
        <dbReference type="SAM" id="Phobius"/>
    </source>
</evidence>
<dbReference type="SMART" id="SM00228">
    <property type="entry name" value="PDZ"/>
    <property type="match status" value="1"/>
</dbReference>
<dbReference type="RefSeq" id="WP_254761166.1">
    <property type="nucleotide sequence ID" value="NZ_JANCLT010000021.1"/>
</dbReference>
<feature type="transmembrane region" description="Helical" evidence="5">
    <location>
        <begin position="18"/>
        <end position="37"/>
    </location>
</feature>
<dbReference type="PRINTS" id="PR00834">
    <property type="entry name" value="PROTEASES2C"/>
</dbReference>
<evidence type="ECO:0000313" key="8">
    <source>
        <dbReference type="Proteomes" id="UP001156102"/>
    </source>
</evidence>
<dbReference type="SUPFAM" id="SSF50494">
    <property type="entry name" value="Trypsin-like serine proteases"/>
    <property type="match status" value="1"/>
</dbReference>
<evidence type="ECO:0000313" key="7">
    <source>
        <dbReference type="EMBL" id="MCP8971238.1"/>
    </source>
</evidence>
<keyword evidence="3" id="KW-0378">Hydrolase</keyword>
<dbReference type="Gene3D" id="2.30.42.10">
    <property type="match status" value="1"/>
</dbReference>
<keyword evidence="8" id="KW-1185">Reference proteome</keyword>
<keyword evidence="4" id="KW-0720">Serine protease</keyword>
<reference evidence="7" key="1">
    <citation type="submission" date="2022-07" db="EMBL/GenBank/DDBJ databases">
        <authorList>
            <person name="Li W.-J."/>
            <person name="Deng Q.-Q."/>
        </authorList>
    </citation>
    <scope>NUCLEOTIDE SEQUENCE</scope>
    <source>
        <strain evidence="7">SYSU M60031</strain>
    </source>
</reference>
<dbReference type="AlphaFoldDB" id="A0AA41XCN2"/>
<dbReference type="InterPro" id="IPR043504">
    <property type="entry name" value="Peptidase_S1_PA_chymotrypsin"/>
</dbReference>
<comment type="similarity">
    <text evidence="1">Belongs to the peptidase S1C family.</text>
</comment>
<evidence type="ECO:0000256" key="2">
    <source>
        <dbReference type="ARBA" id="ARBA00022670"/>
    </source>
</evidence>
<dbReference type="InterPro" id="IPR036034">
    <property type="entry name" value="PDZ_sf"/>
</dbReference>
<dbReference type="PANTHER" id="PTHR22939">
    <property type="entry name" value="SERINE PROTEASE FAMILY S1C HTRA-RELATED"/>
    <property type="match status" value="1"/>
</dbReference>
<organism evidence="7 8">
    <name type="scientific">Ectobacillus ponti</name>
    <dbReference type="NCBI Taxonomy" id="2961894"/>
    <lineage>
        <taxon>Bacteria</taxon>
        <taxon>Bacillati</taxon>
        <taxon>Bacillota</taxon>
        <taxon>Bacilli</taxon>
        <taxon>Bacillales</taxon>
        <taxon>Bacillaceae</taxon>
        <taxon>Ectobacillus</taxon>
    </lineage>
</organism>
<evidence type="ECO:0000256" key="3">
    <source>
        <dbReference type="ARBA" id="ARBA00022801"/>
    </source>
</evidence>
<sequence>MMFSDEQHPKEKKRNRTAAYTGIAGVVVGAALFAFAVPTVSKMGSQGGEGQSEARGTQMMPVSQGPSQVMNVDVRTGFVDAVDKASEAVVGVINIQKDSFSEADAEAGTGSGVIYKVAGDKAYIVTNNHVVEGATRLEVSFSNGRKTEAKLLGRDVVTDLAVLQISSKDVKKVIEIGDSTKVRRGEPAIAIGNPLGLEFSGTVTQGIISANERIVPVDLDKDGHYDWQVEVLQTDAAINPGNSGGALVNVAGQLIGINSMKIAAQEVEGIGLAIPISRALPVIDELEKTGKVQRPYLGVELRSLNEIPGYYLDRTLEIPQDVVDGVCILDVKSPSPAMSAGLREYDVIVEADGKPVRDIIEFRTLLYSKKVGEEMKLTFYRSNDKKTATVKLSAGNY</sequence>
<protein>
    <submittedName>
        <fullName evidence="7">S1C family serine protease</fullName>
    </submittedName>
</protein>
<gene>
    <name evidence="7" type="ORF">NK662_22215</name>
</gene>
<dbReference type="EMBL" id="JANCLT010000021">
    <property type="protein sequence ID" value="MCP8971238.1"/>
    <property type="molecule type" value="Genomic_DNA"/>
</dbReference>
<keyword evidence="5" id="KW-1133">Transmembrane helix</keyword>
<dbReference type="InterPro" id="IPR009003">
    <property type="entry name" value="Peptidase_S1_PA"/>
</dbReference>
<keyword evidence="5" id="KW-0812">Transmembrane</keyword>
<accession>A0AA41XCN2</accession>
<dbReference type="GO" id="GO:0004252">
    <property type="term" value="F:serine-type endopeptidase activity"/>
    <property type="evidence" value="ECO:0007669"/>
    <property type="project" value="InterPro"/>
</dbReference>
<name>A0AA41XCN2_9BACI</name>
<dbReference type="InterPro" id="IPR001478">
    <property type="entry name" value="PDZ"/>
</dbReference>
<dbReference type="Pfam" id="PF13180">
    <property type="entry name" value="PDZ_2"/>
    <property type="match status" value="1"/>
</dbReference>
<dbReference type="GO" id="GO:0006508">
    <property type="term" value="P:proteolysis"/>
    <property type="evidence" value="ECO:0007669"/>
    <property type="project" value="UniProtKB-KW"/>
</dbReference>
<dbReference type="PROSITE" id="PS50106">
    <property type="entry name" value="PDZ"/>
    <property type="match status" value="1"/>
</dbReference>
<dbReference type="Proteomes" id="UP001156102">
    <property type="component" value="Unassembled WGS sequence"/>
</dbReference>
<dbReference type="PANTHER" id="PTHR22939:SF129">
    <property type="entry name" value="SERINE PROTEASE HTRA2, MITOCHONDRIAL"/>
    <property type="match status" value="1"/>
</dbReference>
<keyword evidence="2 7" id="KW-0645">Protease</keyword>
<dbReference type="InterPro" id="IPR001940">
    <property type="entry name" value="Peptidase_S1C"/>
</dbReference>
<keyword evidence="5" id="KW-0472">Membrane</keyword>
<evidence type="ECO:0000259" key="6">
    <source>
        <dbReference type="PROSITE" id="PS50106"/>
    </source>
</evidence>
<dbReference type="Gene3D" id="2.40.10.10">
    <property type="entry name" value="Trypsin-like serine proteases"/>
    <property type="match status" value="2"/>
</dbReference>
<evidence type="ECO:0000256" key="1">
    <source>
        <dbReference type="ARBA" id="ARBA00010541"/>
    </source>
</evidence>
<dbReference type="SUPFAM" id="SSF50156">
    <property type="entry name" value="PDZ domain-like"/>
    <property type="match status" value="1"/>
</dbReference>
<feature type="domain" description="PDZ" evidence="6">
    <location>
        <begin position="283"/>
        <end position="383"/>
    </location>
</feature>
<dbReference type="FunFam" id="2.40.10.10:FF:000001">
    <property type="entry name" value="Periplasmic serine protease DegS"/>
    <property type="match status" value="1"/>
</dbReference>